<dbReference type="PATRIC" id="fig|476272.21.peg.67"/>
<name>C0CR81_BLAHS</name>
<keyword evidence="10" id="KW-1185">Reference proteome</keyword>
<dbReference type="PANTHER" id="PTHR30572:SF4">
    <property type="entry name" value="ABC TRANSPORTER PERMEASE YTRF"/>
    <property type="match status" value="1"/>
</dbReference>
<comment type="caution">
    <text evidence="9">The sequence shown here is derived from an EMBL/GenBank/DDBJ whole genome shotgun (WGS) entry which is preliminary data.</text>
</comment>
<evidence type="ECO:0000259" key="8">
    <source>
        <dbReference type="Pfam" id="PF02687"/>
    </source>
</evidence>
<comment type="similarity">
    <text evidence="6">Belongs to the ABC-4 integral membrane protein family.</text>
</comment>
<dbReference type="AlphaFoldDB" id="C0CR81"/>
<evidence type="ECO:0000256" key="1">
    <source>
        <dbReference type="ARBA" id="ARBA00004651"/>
    </source>
</evidence>
<feature type="domain" description="ABC3 transporter permease C-terminal" evidence="8">
    <location>
        <begin position="719"/>
        <end position="829"/>
    </location>
</feature>
<dbReference type="Proteomes" id="UP000003100">
    <property type="component" value="Unassembled WGS sequence"/>
</dbReference>
<dbReference type="RefSeq" id="WP_005951700.1">
    <property type="nucleotide sequence ID" value="NZ_CP136423.1"/>
</dbReference>
<organism evidence="9 10">
    <name type="scientific">Blautia hydrogenotrophica (strain DSM 10507 / JCM 14656 / S5a33)</name>
    <name type="common">Ruminococcus hydrogenotrophicus</name>
    <dbReference type="NCBI Taxonomy" id="476272"/>
    <lineage>
        <taxon>Bacteria</taxon>
        <taxon>Bacillati</taxon>
        <taxon>Bacillota</taxon>
        <taxon>Clostridia</taxon>
        <taxon>Lachnospirales</taxon>
        <taxon>Lachnospiraceae</taxon>
        <taxon>Blautia</taxon>
    </lineage>
</organism>
<dbReference type="GO" id="GO:0005886">
    <property type="term" value="C:plasma membrane"/>
    <property type="evidence" value="ECO:0007669"/>
    <property type="project" value="UniProtKB-SubCell"/>
</dbReference>
<feature type="transmembrane region" description="Helical" evidence="7">
    <location>
        <begin position="765"/>
        <end position="784"/>
    </location>
</feature>
<dbReference type="PANTHER" id="PTHR30572">
    <property type="entry name" value="MEMBRANE COMPONENT OF TRANSPORTER-RELATED"/>
    <property type="match status" value="1"/>
</dbReference>
<dbReference type="HOGENOM" id="CLU_010964_1_0_9"/>
<evidence type="ECO:0000256" key="3">
    <source>
        <dbReference type="ARBA" id="ARBA00022692"/>
    </source>
</evidence>
<evidence type="ECO:0000313" key="9">
    <source>
        <dbReference type="EMBL" id="EEG47747.1"/>
    </source>
</evidence>
<sequence length="841" mass="94827">MISVNSRPTLRLLTRRFLKLNRGRNLIAVLAIVMTAVMFTSAFTGVLSVLRSTMNQDMRTSMDSSHLAIQDLTKEQFEQIRDYEKIDRMGYTVFMSTAENAKLRDSGTEIRYADRNGASSYQCLPTVGNLPKKENEAAMSTITLDLLGVPHQLGSPVTLEFMLSGKKVTQTFSLSGYWEGDTLAQAQMIWVSERYCLKHVKTATEKAIALGDYEGDYNLSLWFRTPLFLEHYKEEIDQRYGVSDTQARMDIPPAYDKLFGEDGFPVGTVLLILAVIFLAGYLIIYNVFYISVKNDIQSYGLLKNAGTTGRQLRWIVRRQALVLAAVGIPIGLLTGWFVGRGMTPYLLTSELGGEKPQILISTNPWIFLGAALFSLGTVYTASLRPCKMVAKISPVEAVKLEEPSVKGKRKKTGKVTPVRMALGNMRRMWRKSVLVILSLTLPIFLLNCAYVVRESFDFDLYIDSFISSDFCVTGCSMNAKYSDFHAITPQFLEELEKREEVESVACVYETETMHDLDDNGYENLGRLMRKAKEENIIDGYQMEREQKFLESRQVISHVLGVSQGAFEKMEFLGEGCTWEEFQSGNYVIVNRQRDIPGNYYHPGDTVTVELGEGREGTYTVLAVGELAYDLDYPFAAGTYFDYSFYLPAQEYLKLGGNSGAMTAGIDVRDGTQRAFDRWLKAYTEENSSTELYVQSRMSIEKECEQFAGKYIMVLGLLCGVIFVIGVLNFFNTSAVSILTRKKELSLLEAVGMTKKQIRRMLMTEGSLYFLVSLLIADTVGLVLMKSVLMRTVGQTFFFVYTPSVTASLAAMPLLLLIAFGVPLYNYRKMCRETIVERIREE</sequence>
<feature type="transmembrane region" description="Helical" evidence="7">
    <location>
        <begin position="264"/>
        <end position="288"/>
    </location>
</feature>
<feature type="domain" description="ABC3 transporter permease C-terminal" evidence="8">
    <location>
        <begin position="271"/>
        <end position="394"/>
    </location>
</feature>
<dbReference type="Pfam" id="PF02687">
    <property type="entry name" value="FtsX"/>
    <property type="match status" value="2"/>
</dbReference>
<reference evidence="9 10" key="1">
    <citation type="submission" date="2009-01" db="EMBL/GenBank/DDBJ databases">
        <authorList>
            <person name="Fulton L."/>
            <person name="Clifton S."/>
            <person name="Fulton B."/>
            <person name="Xu J."/>
            <person name="Minx P."/>
            <person name="Pepin K.H."/>
            <person name="Johnson M."/>
            <person name="Bhonagiri V."/>
            <person name="Nash W.E."/>
            <person name="Mardis E.R."/>
            <person name="Wilson R.K."/>
        </authorList>
    </citation>
    <scope>NUCLEOTIDE SEQUENCE [LARGE SCALE GENOMIC DNA]</scope>
    <source>
        <strain evidence="10">DSM 10507 / JCM 14656 / S5a33</strain>
    </source>
</reference>
<keyword evidence="4 7" id="KW-1133">Transmembrane helix</keyword>
<proteinExistence type="inferred from homology"/>
<feature type="transmembrane region" description="Helical" evidence="7">
    <location>
        <begin position="433"/>
        <end position="452"/>
    </location>
</feature>
<dbReference type="GeneID" id="86823219"/>
<dbReference type="GO" id="GO:0022857">
    <property type="term" value="F:transmembrane transporter activity"/>
    <property type="evidence" value="ECO:0007669"/>
    <property type="project" value="TreeGrafter"/>
</dbReference>
<dbReference type="InterPro" id="IPR003838">
    <property type="entry name" value="ABC3_permease_C"/>
</dbReference>
<dbReference type="InterPro" id="IPR050250">
    <property type="entry name" value="Macrolide_Exporter_MacB"/>
</dbReference>
<dbReference type="EMBL" id="ACBZ01000178">
    <property type="protein sequence ID" value="EEG47747.1"/>
    <property type="molecule type" value="Genomic_DNA"/>
</dbReference>
<feature type="transmembrane region" description="Helical" evidence="7">
    <location>
        <begin position="26"/>
        <end position="50"/>
    </location>
</feature>
<accession>C0CR81</accession>
<feature type="transmembrane region" description="Helical" evidence="7">
    <location>
        <begin position="358"/>
        <end position="381"/>
    </location>
</feature>
<feature type="transmembrane region" description="Helical" evidence="7">
    <location>
        <begin position="320"/>
        <end position="338"/>
    </location>
</feature>
<reference evidence="9 10" key="2">
    <citation type="submission" date="2009-02" db="EMBL/GenBank/DDBJ databases">
        <title>Draft genome sequence of Blautia hydrogenotrophica DSM 10507 (Ruminococcus hydrogenotrophicus DSM 10507).</title>
        <authorList>
            <person name="Sudarsanam P."/>
            <person name="Ley R."/>
            <person name="Guruge J."/>
            <person name="Turnbaugh P.J."/>
            <person name="Mahowald M."/>
            <person name="Liep D."/>
            <person name="Gordon J."/>
        </authorList>
    </citation>
    <scope>NUCLEOTIDE SEQUENCE [LARGE SCALE GENOMIC DNA]</scope>
    <source>
        <strain evidence="10">DSM 10507 / JCM 14656 / S5a33</strain>
    </source>
</reference>
<evidence type="ECO:0000313" key="10">
    <source>
        <dbReference type="Proteomes" id="UP000003100"/>
    </source>
</evidence>
<comment type="subcellular location">
    <subcellularLocation>
        <location evidence="1">Cell membrane</location>
        <topology evidence="1">Multi-pass membrane protein</topology>
    </subcellularLocation>
</comment>
<feature type="transmembrane region" description="Helical" evidence="7">
    <location>
        <begin position="710"/>
        <end position="730"/>
    </location>
</feature>
<evidence type="ECO:0000256" key="4">
    <source>
        <dbReference type="ARBA" id="ARBA00022989"/>
    </source>
</evidence>
<dbReference type="eggNOG" id="COG0577">
    <property type="taxonomic scope" value="Bacteria"/>
</dbReference>
<keyword evidence="5 7" id="KW-0472">Membrane</keyword>
<evidence type="ECO:0000256" key="5">
    <source>
        <dbReference type="ARBA" id="ARBA00023136"/>
    </source>
</evidence>
<gene>
    <name evidence="9" type="ORF">RUMHYD_03394</name>
</gene>
<evidence type="ECO:0000256" key="2">
    <source>
        <dbReference type="ARBA" id="ARBA00022475"/>
    </source>
</evidence>
<evidence type="ECO:0000256" key="6">
    <source>
        <dbReference type="ARBA" id="ARBA00038076"/>
    </source>
</evidence>
<evidence type="ECO:0000256" key="7">
    <source>
        <dbReference type="SAM" id="Phobius"/>
    </source>
</evidence>
<keyword evidence="2" id="KW-1003">Cell membrane</keyword>
<protein>
    <recommendedName>
        <fullName evidence="8">ABC3 transporter permease C-terminal domain-containing protein</fullName>
    </recommendedName>
</protein>
<keyword evidence="3 7" id="KW-0812">Transmembrane</keyword>
<feature type="transmembrane region" description="Helical" evidence="7">
    <location>
        <begin position="804"/>
        <end position="824"/>
    </location>
</feature>